<evidence type="ECO:0000313" key="2">
    <source>
        <dbReference type="Proteomes" id="UP001500689"/>
    </source>
</evidence>
<evidence type="ECO:0000313" key="1">
    <source>
        <dbReference type="EMBL" id="GAA3552225.1"/>
    </source>
</evidence>
<comment type="caution">
    <text evidence="1">The sequence shown here is derived from an EMBL/GenBank/DDBJ whole genome shotgun (WGS) entry which is preliminary data.</text>
</comment>
<reference evidence="2" key="1">
    <citation type="journal article" date="2019" name="Int. J. Syst. Evol. Microbiol.">
        <title>The Global Catalogue of Microorganisms (GCM) 10K type strain sequencing project: providing services to taxonomists for standard genome sequencing and annotation.</title>
        <authorList>
            <consortium name="The Broad Institute Genomics Platform"/>
            <consortium name="The Broad Institute Genome Sequencing Center for Infectious Disease"/>
            <person name="Wu L."/>
            <person name="Ma J."/>
        </authorList>
    </citation>
    <scope>NUCLEOTIDE SEQUENCE [LARGE SCALE GENOMIC DNA]</scope>
    <source>
        <strain evidence="2">JCM 16898</strain>
    </source>
</reference>
<keyword evidence="2" id="KW-1185">Reference proteome</keyword>
<organism evidence="1 2">
    <name type="scientific">Amycolatopsis ultiminotia</name>
    <dbReference type="NCBI Taxonomy" id="543629"/>
    <lineage>
        <taxon>Bacteria</taxon>
        <taxon>Bacillati</taxon>
        <taxon>Actinomycetota</taxon>
        <taxon>Actinomycetes</taxon>
        <taxon>Pseudonocardiales</taxon>
        <taxon>Pseudonocardiaceae</taxon>
        <taxon>Amycolatopsis</taxon>
    </lineage>
</organism>
<sequence>MAKPAQALVIARRLRTRKTGSSEVAGTSPVVEDMDVPFDTEGQTQQGVNRVVPGIRLR</sequence>
<gene>
    <name evidence="1" type="ORF">GCM10022222_39800</name>
</gene>
<name>A0ABP6WPU1_9PSEU</name>
<accession>A0ABP6WPU1</accession>
<protein>
    <submittedName>
        <fullName evidence="1">Uncharacterized protein</fullName>
    </submittedName>
</protein>
<dbReference type="Proteomes" id="UP001500689">
    <property type="component" value="Unassembled WGS sequence"/>
</dbReference>
<proteinExistence type="predicted"/>
<dbReference type="EMBL" id="BAAAZN010000008">
    <property type="protein sequence ID" value="GAA3552225.1"/>
    <property type="molecule type" value="Genomic_DNA"/>
</dbReference>